<dbReference type="Gene3D" id="2.40.30.170">
    <property type="match status" value="1"/>
</dbReference>
<comment type="caution">
    <text evidence="4">The sequence shown here is derived from an EMBL/GenBank/DDBJ whole genome shotgun (WGS) entry which is preliminary data.</text>
</comment>
<evidence type="ECO:0000313" key="4">
    <source>
        <dbReference type="EMBL" id="CAH0532749.1"/>
    </source>
</evidence>
<reference evidence="4" key="1">
    <citation type="submission" date="2021-11" db="EMBL/GenBank/DDBJ databases">
        <authorList>
            <person name="Rodrigo-Torres L."/>
            <person name="Arahal R. D."/>
            <person name="Lucena T."/>
        </authorList>
    </citation>
    <scope>NUCLEOTIDE SEQUENCE</scope>
    <source>
        <strain evidence="4">CECT 7929</strain>
    </source>
</reference>
<dbReference type="PANTHER" id="PTHR30469:SF12">
    <property type="entry name" value="MULTIDRUG RESISTANCE PROTEIN MDTA"/>
    <property type="match status" value="1"/>
</dbReference>
<feature type="domain" description="Multidrug resistance protein MdtA-like barrel-sandwich hybrid" evidence="3">
    <location>
        <begin position="68"/>
        <end position="204"/>
    </location>
</feature>
<name>A0ABM8ZRA0_9VIBR</name>
<evidence type="ECO:0000256" key="1">
    <source>
        <dbReference type="ARBA" id="ARBA00009477"/>
    </source>
</evidence>
<dbReference type="NCBIfam" id="TIGR01730">
    <property type="entry name" value="RND_mfp"/>
    <property type="match status" value="1"/>
</dbReference>
<dbReference type="InterPro" id="IPR006143">
    <property type="entry name" value="RND_pump_MFP"/>
</dbReference>
<proteinExistence type="inferred from homology"/>
<dbReference type="RefSeq" id="WP_237464753.1">
    <property type="nucleotide sequence ID" value="NZ_CAKLDI010000001.1"/>
</dbReference>
<dbReference type="InterPro" id="IPR058625">
    <property type="entry name" value="MdtA-like_BSH"/>
</dbReference>
<dbReference type="EMBL" id="CAKLDI010000001">
    <property type="protein sequence ID" value="CAH0532749.1"/>
    <property type="molecule type" value="Genomic_DNA"/>
</dbReference>
<organism evidence="4 5">
    <name type="scientific">Vibrio stylophorae</name>
    <dbReference type="NCBI Taxonomy" id="659351"/>
    <lineage>
        <taxon>Bacteria</taxon>
        <taxon>Pseudomonadati</taxon>
        <taxon>Pseudomonadota</taxon>
        <taxon>Gammaproteobacteria</taxon>
        <taxon>Vibrionales</taxon>
        <taxon>Vibrionaceae</taxon>
        <taxon>Vibrio</taxon>
    </lineage>
</organism>
<dbReference type="Proteomes" id="UP000838672">
    <property type="component" value="Unassembled WGS sequence"/>
</dbReference>
<evidence type="ECO:0000259" key="3">
    <source>
        <dbReference type="Pfam" id="PF25917"/>
    </source>
</evidence>
<gene>
    <name evidence="4" type="primary">mdtA_1</name>
    <name evidence="4" type="ORF">VST7929_00595</name>
</gene>
<feature type="coiled-coil region" evidence="2">
    <location>
        <begin position="155"/>
        <end position="182"/>
    </location>
</feature>
<dbReference type="Pfam" id="PF25917">
    <property type="entry name" value="BSH_RND"/>
    <property type="match status" value="1"/>
</dbReference>
<comment type="similarity">
    <text evidence="1">Belongs to the membrane fusion protein (MFP) (TC 8.A.1) family.</text>
</comment>
<sequence>MLLRKWILPIALLLLAVLGYQWISAKQEQAPAKPVGEQLMKVQTQVLQAQSLTVMLEGFAEVTPVERTQIASQVAGEVLAWHPNFVAGGRVERGTVLFSIDPSNYQAAVLMMEAELAQAQAAYIEEKARGKVAARQAQSIPDKQVTALYLRKPQLLSASARVKSARAALQRAKRDLENCQVKAPYDALVISRQIGVGQYLNVGSPIAELYNIESAELIVPIAGFDVPFLARPLADSPVAIHIPGQPDTQWQGRLNRDLGVVDSATRMLQLVVHIDDPYGIHSQQPPLPFGSYVAVQFAGKTLNNLFQVPQELVRDSTLWLIDDQNQLQPRTVNVRRQVDRFFYLDHGVAIGDEMVLTLPEFPYQGMPVERLADVRPSAPNKGAERD</sequence>
<accession>A0ABM8ZRA0</accession>
<evidence type="ECO:0000256" key="2">
    <source>
        <dbReference type="SAM" id="Coils"/>
    </source>
</evidence>
<dbReference type="SUPFAM" id="SSF111369">
    <property type="entry name" value="HlyD-like secretion proteins"/>
    <property type="match status" value="1"/>
</dbReference>
<dbReference type="PANTHER" id="PTHR30469">
    <property type="entry name" value="MULTIDRUG RESISTANCE PROTEIN MDTA"/>
    <property type="match status" value="1"/>
</dbReference>
<protein>
    <submittedName>
        <fullName evidence="4">Multidrug resistance protein MdtA</fullName>
    </submittedName>
</protein>
<keyword evidence="5" id="KW-1185">Reference proteome</keyword>
<evidence type="ECO:0000313" key="5">
    <source>
        <dbReference type="Proteomes" id="UP000838672"/>
    </source>
</evidence>
<keyword evidence="2" id="KW-0175">Coiled coil</keyword>
<dbReference type="Gene3D" id="1.10.287.470">
    <property type="entry name" value="Helix hairpin bin"/>
    <property type="match status" value="1"/>
</dbReference>
<dbReference type="Gene3D" id="2.40.50.100">
    <property type="match status" value="1"/>
</dbReference>